<dbReference type="STRING" id="1839801.Dform_00334"/>
<accession>A0A1P8F5E2</accession>
<feature type="transmembrane region" description="Helical" evidence="1">
    <location>
        <begin position="66"/>
        <end position="90"/>
    </location>
</feature>
<dbReference type="AlphaFoldDB" id="A0A1P8F5E2"/>
<reference evidence="3" key="1">
    <citation type="submission" date="2016-11" db="EMBL/GenBank/DDBJ databases">
        <title>Dehalogenimonas formicexedens sp. nov., a chlorinated alkane respiring bacterium isolated from contaminated groundwater.</title>
        <authorList>
            <person name="Key T.A."/>
            <person name="Bowman K.S."/>
            <person name="Lee I."/>
            <person name="Chun J."/>
            <person name="Albuquerque L."/>
            <person name="da Costa M.S."/>
            <person name="Rainey F.A."/>
            <person name="Moe W.M."/>
        </authorList>
    </citation>
    <scope>NUCLEOTIDE SEQUENCE [LARGE SCALE GENOMIC DNA]</scope>
    <source>
        <strain evidence="3">NSZ-14</strain>
    </source>
</reference>
<protein>
    <recommendedName>
        <fullName evidence="4">DUF2029 domain-containing protein</fullName>
    </recommendedName>
</protein>
<feature type="transmembrane region" description="Helical" evidence="1">
    <location>
        <begin position="319"/>
        <end position="345"/>
    </location>
</feature>
<keyword evidence="1" id="KW-1133">Transmembrane helix</keyword>
<dbReference type="EMBL" id="CP018258">
    <property type="protein sequence ID" value="APV43694.1"/>
    <property type="molecule type" value="Genomic_DNA"/>
</dbReference>
<dbReference type="Proteomes" id="UP000185934">
    <property type="component" value="Chromosome"/>
</dbReference>
<dbReference type="KEGG" id="dfo:Dform_00334"/>
<feature type="transmembrane region" description="Helical" evidence="1">
    <location>
        <begin position="357"/>
        <end position="376"/>
    </location>
</feature>
<evidence type="ECO:0000313" key="3">
    <source>
        <dbReference type="Proteomes" id="UP000185934"/>
    </source>
</evidence>
<sequence length="495" mass="55490">MERSGPEIRVIKGCKVFVIYLEMMEVSVSNHHGTPRIFLFFIAVILKLTASAVSGAAFVVHSGLLYTLGIVLWLFWFALLWFIALPVTDALLKKHGRRLKKVAIAIIAFVILLSGLEFFGAMTGKIGDFQSNFLGADTHNLLGALQTGYGYNDSTVLCQQASENLLQGKNPYQSSNIVAGGIEFGVPYDRLTPIQTGRFTGSFPYPTGPEMETVWDEAVLNPADPPPEFESGMNYPAASFVLPALFVAAGITDIRWIYLLFVLAGVIFVVWKSPPKLRLWLLAGIIASVEIWNSLASGETGILFFPFLLASWVMWRKNWWLSAIFMGIAISIKQLPWFFVPFYLILIFRFFGVRRTFLTSAIVLGVFAAFNLPFIMSDPGLWLHSITAPMIDRFFPIGVGFVSLEISGYLKIDSRLFFGALELAAGLAGMIWYYLNCRRYPYTGLILAVLPLFFAWRSLWSYFFYFDVIILAMIISDEYAENKKPLTSALVYPPS</sequence>
<feature type="transmembrane region" description="Helical" evidence="1">
    <location>
        <begin position="240"/>
        <end position="271"/>
    </location>
</feature>
<gene>
    <name evidence="2" type="ORF">Dform_00334</name>
</gene>
<feature type="transmembrane region" description="Helical" evidence="1">
    <location>
        <begin position="416"/>
        <end position="435"/>
    </location>
</feature>
<feature type="transmembrane region" description="Helical" evidence="1">
    <location>
        <begin position="291"/>
        <end position="313"/>
    </location>
</feature>
<organism evidence="2 3">
    <name type="scientific">Dehalogenimonas formicexedens</name>
    <dbReference type="NCBI Taxonomy" id="1839801"/>
    <lineage>
        <taxon>Bacteria</taxon>
        <taxon>Bacillati</taxon>
        <taxon>Chloroflexota</taxon>
        <taxon>Dehalococcoidia</taxon>
        <taxon>Dehalococcoidales</taxon>
        <taxon>Dehalococcoidaceae</taxon>
        <taxon>Dehalogenimonas</taxon>
    </lineage>
</organism>
<feature type="transmembrane region" description="Helical" evidence="1">
    <location>
        <begin position="102"/>
        <end position="122"/>
    </location>
</feature>
<keyword evidence="1" id="KW-0472">Membrane</keyword>
<proteinExistence type="predicted"/>
<evidence type="ECO:0000313" key="2">
    <source>
        <dbReference type="EMBL" id="APV43694.1"/>
    </source>
</evidence>
<name>A0A1P8F5E2_9CHLR</name>
<evidence type="ECO:0008006" key="4">
    <source>
        <dbReference type="Google" id="ProtNLM"/>
    </source>
</evidence>
<evidence type="ECO:0000256" key="1">
    <source>
        <dbReference type="SAM" id="Phobius"/>
    </source>
</evidence>
<feature type="transmembrane region" description="Helical" evidence="1">
    <location>
        <begin position="37"/>
        <end position="60"/>
    </location>
</feature>
<keyword evidence="3" id="KW-1185">Reference proteome</keyword>
<keyword evidence="1" id="KW-0812">Transmembrane</keyword>